<accession>A0A1B6ITE0</accession>
<feature type="chain" id="PRO_5008585438" evidence="1">
    <location>
        <begin position="21"/>
        <end position="112"/>
    </location>
</feature>
<proteinExistence type="predicted"/>
<keyword evidence="1" id="KW-0732">Signal</keyword>
<feature type="non-terminal residue" evidence="2">
    <location>
        <position position="1"/>
    </location>
</feature>
<dbReference type="EMBL" id="GECU01017507">
    <property type="protein sequence ID" value="JAS90199.1"/>
    <property type="molecule type" value="Transcribed_RNA"/>
</dbReference>
<evidence type="ECO:0000313" key="2">
    <source>
        <dbReference type="EMBL" id="JAS90199.1"/>
    </source>
</evidence>
<reference evidence="2" key="1">
    <citation type="submission" date="2015-11" db="EMBL/GenBank/DDBJ databases">
        <title>De novo transcriptome assembly of four potential Pierce s Disease insect vectors from Arizona vineyards.</title>
        <authorList>
            <person name="Tassone E.E."/>
        </authorList>
    </citation>
    <scope>NUCLEOTIDE SEQUENCE</scope>
</reference>
<sequence>FGLWGLTILLICEESILVRTTYTIVTEGEEIVHKSGAKDLSEEQKLLLTETPQEIWTVFRKMNILSATLLPAMNRGCSSMTRKQNVKVQNSTCRGHCYQPLISSDNNVECFI</sequence>
<gene>
    <name evidence="3" type="ORF">g.4901</name>
    <name evidence="2" type="ORF">g.4902</name>
</gene>
<dbReference type="AlphaFoldDB" id="A0A1B6ITE0"/>
<name>A0A1B6ITE0_9HEMI</name>
<protein>
    <submittedName>
        <fullName evidence="2">Uncharacterized protein</fullName>
    </submittedName>
</protein>
<organism evidence="2">
    <name type="scientific">Homalodisca liturata</name>
    <dbReference type="NCBI Taxonomy" id="320908"/>
    <lineage>
        <taxon>Eukaryota</taxon>
        <taxon>Metazoa</taxon>
        <taxon>Ecdysozoa</taxon>
        <taxon>Arthropoda</taxon>
        <taxon>Hexapoda</taxon>
        <taxon>Insecta</taxon>
        <taxon>Pterygota</taxon>
        <taxon>Neoptera</taxon>
        <taxon>Paraneoptera</taxon>
        <taxon>Hemiptera</taxon>
        <taxon>Auchenorrhyncha</taxon>
        <taxon>Membracoidea</taxon>
        <taxon>Cicadellidae</taxon>
        <taxon>Cicadellinae</taxon>
        <taxon>Proconiini</taxon>
        <taxon>Homalodisca</taxon>
    </lineage>
</organism>
<dbReference type="EMBL" id="GECU01012009">
    <property type="protein sequence ID" value="JAS95697.1"/>
    <property type="molecule type" value="Transcribed_RNA"/>
</dbReference>
<evidence type="ECO:0000313" key="3">
    <source>
        <dbReference type="EMBL" id="JAS95697.1"/>
    </source>
</evidence>
<feature type="signal peptide" evidence="1">
    <location>
        <begin position="1"/>
        <end position="20"/>
    </location>
</feature>
<evidence type="ECO:0000256" key="1">
    <source>
        <dbReference type="SAM" id="SignalP"/>
    </source>
</evidence>